<dbReference type="GO" id="GO:0000209">
    <property type="term" value="P:protein polyubiquitination"/>
    <property type="evidence" value="ECO:0007669"/>
    <property type="project" value="TreeGrafter"/>
</dbReference>
<dbReference type="Proteomes" id="UP000749293">
    <property type="component" value="Unassembled WGS sequence"/>
</dbReference>
<feature type="compositionally biased region" description="Acidic residues" evidence="6">
    <location>
        <begin position="472"/>
        <end position="487"/>
    </location>
</feature>
<dbReference type="SUPFAM" id="SSF50998">
    <property type="entry name" value="Quinoprotein alcohol dehydrogenase-like"/>
    <property type="match status" value="1"/>
</dbReference>
<proteinExistence type="predicted"/>
<dbReference type="AlphaFoldDB" id="A0A9P5D484"/>
<dbReference type="InterPro" id="IPR020472">
    <property type="entry name" value="WD40_PAC1"/>
</dbReference>
<evidence type="ECO:0000256" key="5">
    <source>
        <dbReference type="PROSITE-ProRule" id="PRU00221"/>
    </source>
</evidence>
<feature type="repeat" description="WD" evidence="5">
    <location>
        <begin position="301"/>
        <end position="342"/>
    </location>
</feature>
<dbReference type="InterPro" id="IPR036322">
    <property type="entry name" value="WD40_repeat_dom_sf"/>
</dbReference>
<evidence type="ECO:0000256" key="4">
    <source>
        <dbReference type="ARBA" id="ARBA00023204"/>
    </source>
</evidence>
<dbReference type="GO" id="GO:0031464">
    <property type="term" value="C:Cul4A-RING E3 ubiquitin ligase complex"/>
    <property type="evidence" value="ECO:0007669"/>
    <property type="project" value="TreeGrafter"/>
</dbReference>
<sequence>MQASLLLDRETGDAPPHALSQTFTSQLLRSFAPAPQHRFNGDATLSDDESENRPHNIRAHGAGVSSLAVEKFDGRILVSGGTEGAIKIWDLEACGATQHGTYTFRPASTIARCPPAAAANNYRVGSGAGGGGGGGGGGKGMGHTHGITHLAFYPFDPDAFLSSSYDKTLRLWSTATSQLSACFHLNATIYSHSTSPVADHLIVACATQHPHVRLVDLRSGSAVQALAAHGGPVLSTAWSPRQEHVLASGHADGRVRVWDVRRAGGPLAQLDQEDSLGVVHRFEHAAAAGAPGPPSVSRASAQAHDDAVNGLAWTPDARHILSAGLDSRIRMWDAATGANTLTGFGSAVQNRHAKTAPLIATPPCLSDPRRSRRHGDVLFWANDREILVLDLHDGKVVTRLRSPGAANVNPVGPGGAAEMGRNRISCLAWRSAGGGGASVGPIMGGGNSIGALYSAHLDGHIRAWMPQVPGPDDFDEDDEADDVDGDEESRRRRKRKAVDDAYRSLMGKQITFT</sequence>
<evidence type="ECO:0000256" key="6">
    <source>
        <dbReference type="SAM" id="MobiDB-lite"/>
    </source>
</evidence>
<dbReference type="RefSeq" id="XP_035324429.1">
    <property type="nucleotide sequence ID" value="XM_035463005.1"/>
</dbReference>
<dbReference type="InterPro" id="IPR001680">
    <property type="entry name" value="WD40_rpt"/>
</dbReference>
<dbReference type="GeneID" id="55967252"/>
<dbReference type="GO" id="GO:0000109">
    <property type="term" value="C:nucleotide-excision repair complex"/>
    <property type="evidence" value="ECO:0007669"/>
    <property type="project" value="TreeGrafter"/>
</dbReference>
<feature type="repeat" description="WD" evidence="5">
    <location>
        <begin position="140"/>
        <end position="182"/>
    </location>
</feature>
<evidence type="ECO:0000313" key="8">
    <source>
        <dbReference type="Proteomes" id="UP000749293"/>
    </source>
</evidence>
<dbReference type="EMBL" id="JAANYQ010000002">
    <property type="protein sequence ID" value="KAF4125777.1"/>
    <property type="molecule type" value="Genomic_DNA"/>
</dbReference>
<evidence type="ECO:0000256" key="1">
    <source>
        <dbReference type="ARBA" id="ARBA00022574"/>
    </source>
</evidence>
<dbReference type="PROSITE" id="PS00678">
    <property type="entry name" value="WD_REPEATS_1"/>
    <property type="match status" value="2"/>
</dbReference>
<dbReference type="PRINTS" id="PR00320">
    <property type="entry name" value="GPROTEINBRPT"/>
</dbReference>
<protein>
    <submittedName>
        <fullName evidence="7">DNA excision repair protein ERCC-8</fullName>
    </submittedName>
</protein>
<dbReference type="PROSITE" id="PS50294">
    <property type="entry name" value="WD_REPEATS_REGION"/>
    <property type="match status" value="3"/>
</dbReference>
<dbReference type="GO" id="GO:0043161">
    <property type="term" value="P:proteasome-mediated ubiquitin-dependent protein catabolic process"/>
    <property type="evidence" value="ECO:0007669"/>
    <property type="project" value="TreeGrafter"/>
</dbReference>
<dbReference type="InterPro" id="IPR011047">
    <property type="entry name" value="Quinoprotein_ADH-like_sf"/>
</dbReference>
<keyword evidence="3" id="KW-0227">DNA damage</keyword>
<feature type="repeat" description="WD" evidence="5">
    <location>
        <begin position="226"/>
        <end position="261"/>
    </location>
</feature>
<comment type="caution">
    <text evidence="7">The sequence shown here is derived from an EMBL/GenBank/DDBJ whole genome shotgun (WGS) entry which is preliminary data.</text>
</comment>
<dbReference type="PANTHER" id="PTHR46202">
    <property type="entry name" value="DNA EXCISION REPAIR PROTEIN ERCC-8"/>
    <property type="match status" value="1"/>
</dbReference>
<dbReference type="SUPFAM" id="SSF50978">
    <property type="entry name" value="WD40 repeat-like"/>
    <property type="match status" value="1"/>
</dbReference>
<feature type="region of interest" description="Disordered" evidence="6">
    <location>
        <begin position="36"/>
        <end position="59"/>
    </location>
</feature>
<keyword evidence="8" id="KW-1185">Reference proteome</keyword>
<dbReference type="InterPro" id="IPR019775">
    <property type="entry name" value="WD40_repeat_CS"/>
</dbReference>
<evidence type="ECO:0000256" key="3">
    <source>
        <dbReference type="ARBA" id="ARBA00022763"/>
    </source>
</evidence>
<evidence type="ECO:0000256" key="2">
    <source>
        <dbReference type="ARBA" id="ARBA00022737"/>
    </source>
</evidence>
<dbReference type="InterPro" id="IPR042238">
    <property type="entry name" value="Rad28/ERCC8/Ckn1/ATCSA-1"/>
</dbReference>
<accession>A0A9P5D484</accession>
<dbReference type="GO" id="GO:0006283">
    <property type="term" value="P:transcription-coupled nucleotide-excision repair"/>
    <property type="evidence" value="ECO:0007669"/>
    <property type="project" value="InterPro"/>
</dbReference>
<reference evidence="7" key="1">
    <citation type="submission" date="2020-03" db="EMBL/GenBank/DDBJ databases">
        <title>Site-based positive gene gene selection in Geosmithia morbida across the United States reveals a broad range of putative effectors and factors for local host and environmental adapation.</title>
        <authorList>
            <person name="Onufrak A."/>
            <person name="Murdoch R.W."/>
            <person name="Gazis R."/>
            <person name="Huff M."/>
            <person name="Staton M."/>
            <person name="Klingeman W."/>
            <person name="Hadziabdic D."/>
        </authorList>
    </citation>
    <scope>NUCLEOTIDE SEQUENCE</scope>
    <source>
        <strain evidence="7">1262</strain>
    </source>
</reference>
<feature type="region of interest" description="Disordered" evidence="6">
    <location>
        <begin position="464"/>
        <end position="500"/>
    </location>
</feature>
<organism evidence="7 8">
    <name type="scientific">Geosmithia morbida</name>
    <dbReference type="NCBI Taxonomy" id="1094350"/>
    <lineage>
        <taxon>Eukaryota</taxon>
        <taxon>Fungi</taxon>
        <taxon>Dikarya</taxon>
        <taxon>Ascomycota</taxon>
        <taxon>Pezizomycotina</taxon>
        <taxon>Sordariomycetes</taxon>
        <taxon>Hypocreomycetidae</taxon>
        <taxon>Hypocreales</taxon>
        <taxon>Bionectriaceae</taxon>
        <taxon>Geosmithia</taxon>
    </lineage>
</organism>
<keyword evidence="1 5" id="KW-0853">WD repeat</keyword>
<dbReference type="PROSITE" id="PS50082">
    <property type="entry name" value="WD_REPEATS_2"/>
    <property type="match status" value="4"/>
</dbReference>
<dbReference type="InterPro" id="IPR015943">
    <property type="entry name" value="WD40/YVTN_repeat-like_dom_sf"/>
</dbReference>
<feature type="repeat" description="WD" evidence="5">
    <location>
        <begin position="57"/>
        <end position="92"/>
    </location>
</feature>
<dbReference type="PANTHER" id="PTHR46202:SF1">
    <property type="entry name" value="DNA EXCISION REPAIR PROTEIN ERCC-8"/>
    <property type="match status" value="1"/>
</dbReference>
<name>A0A9P5D484_9HYPO</name>
<dbReference type="Pfam" id="PF00400">
    <property type="entry name" value="WD40"/>
    <property type="match status" value="4"/>
</dbReference>
<keyword evidence="2" id="KW-0677">Repeat</keyword>
<dbReference type="Gene3D" id="2.130.10.10">
    <property type="entry name" value="YVTN repeat-like/Quinoprotein amine dehydrogenase"/>
    <property type="match status" value="1"/>
</dbReference>
<evidence type="ECO:0000313" key="7">
    <source>
        <dbReference type="EMBL" id="KAF4125777.1"/>
    </source>
</evidence>
<dbReference type="SMART" id="SM00320">
    <property type="entry name" value="WD40"/>
    <property type="match status" value="5"/>
</dbReference>
<gene>
    <name evidence="7" type="ORF">GMORB2_1022</name>
</gene>
<dbReference type="OrthoDB" id="361494at2759"/>
<keyword evidence="4" id="KW-0234">DNA repair</keyword>